<evidence type="ECO:0000313" key="2">
    <source>
        <dbReference type="Proteomes" id="UP000624325"/>
    </source>
</evidence>
<protein>
    <submittedName>
        <fullName evidence="1">Uncharacterized protein</fullName>
    </submittedName>
</protein>
<dbReference type="EMBL" id="BONC01000062">
    <property type="protein sequence ID" value="GIF60218.1"/>
    <property type="molecule type" value="Genomic_DNA"/>
</dbReference>
<evidence type="ECO:0000313" key="1">
    <source>
        <dbReference type="EMBL" id="GIF60218.1"/>
    </source>
</evidence>
<gene>
    <name evidence="1" type="ORF">Air01nite_63130</name>
</gene>
<sequence length="67" mass="6916">MLVTGPFIGAPGPVSQTPQKPTLTVRGLVVGAASAGVTALAYFIPESQPLIVIFGLTYLGLDQRVGY</sequence>
<proteinExistence type="predicted"/>
<comment type="caution">
    <text evidence="1">The sequence shown here is derived from an EMBL/GenBank/DDBJ whole genome shotgun (WGS) entry which is preliminary data.</text>
</comment>
<keyword evidence="2" id="KW-1185">Reference proteome</keyword>
<accession>A0ABQ4CBR8</accession>
<reference evidence="1 2" key="1">
    <citation type="submission" date="2021-01" db="EMBL/GenBank/DDBJ databases">
        <title>Whole genome shotgun sequence of Asanoa iriomotensis NBRC 100142.</title>
        <authorList>
            <person name="Komaki H."/>
            <person name="Tamura T."/>
        </authorList>
    </citation>
    <scope>NUCLEOTIDE SEQUENCE [LARGE SCALE GENOMIC DNA]</scope>
    <source>
        <strain evidence="1 2">NBRC 100142</strain>
    </source>
</reference>
<name>A0ABQ4CBR8_9ACTN</name>
<dbReference type="Proteomes" id="UP000624325">
    <property type="component" value="Unassembled WGS sequence"/>
</dbReference>
<organism evidence="1 2">
    <name type="scientific">Asanoa iriomotensis</name>
    <dbReference type="NCBI Taxonomy" id="234613"/>
    <lineage>
        <taxon>Bacteria</taxon>
        <taxon>Bacillati</taxon>
        <taxon>Actinomycetota</taxon>
        <taxon>Actinomycetes</taxon>
        <taxon>Micromonosporales</taxon>
        <taxon>Micromonosporaceae</taxon>
        <taxon>Asanoa</taxon>
    </lineage>
</organism>